<proteinExistence type="inferred from homology"/>
<comment type="caution">
    <text evidence="4">The sequence shown here is derived from an EMBL/GenBank/DDBJ whole genome shotgun (WGS) entry which is preliminary data.</text>
</comment>
<evidence type="ECO:0000256" key="1">
    <source>
        <dbReference type="ARBA" id="ARBA00006525"/>
    </source>
</evidence>
<comment type="similarity">
    <text evidence="1">Belongs to the DprA/Smf family.</text>
</comment>
<dbReference type="InterPro" id="IPR057666">
    <property type="entry name" value="DrpA_SLOG"/>
</dbReference>
<protein>
    <submittedName>
        <fullName evidence="4">DNA-processing protein DprA</fullName>
    </submittedName>
</protein>
<accession>A0ABP9RNZ5</accession>
<dbReference type="EMBL" id="BAABJQ010000004">
    <property type="protein sequence ID" value="GAA5181956.1"/>
    <property type="molecule type" value="Genomic_DNA"/>
</dbReference>
<dbReference type="SUPFAM" id="SSF46785">
    <property type="entry name" value="Winged helix' DNA-binding domain"/>
    <property type="match status" value="1"/>
</dbReference>
<evidence type="ECO:0000313" key="5">
    <source>
        <dbReference type="Proteomes" id="UP001501570"/>
    </source>
</evidence>
<feature type="region of interest" description="Disordered" evidence="2">
    <location>
        <begin position="381"/>
        <end position="472"/>
    </location>
</feature>
<evidence type="ECO:0000259" key="3">
    <source>
        <dbReference type="Pfam" id="PF02481"/>
    </source>
</evidence>
<dbReference type="InterPro" id="IPR003488">
    <property type="entry name" value="DprA"/>
</dbReference>
<gene>
    <name evidence="4" type="primary">dprA</name>
    <name evidence="4" type="ORF">GCM10023322_17810</name>
</gene>
<dbReference type="NCBIfam" id="TIGR00732">
    <property type="entry name" value="dprA"/>
    <property type="match status" value="1"/>
</dbReference>
<dbReference type="Proteomes" id="UP001501570">
    <property type="component" value="Unassembled WGS sequence"/>
</dbReference>
<organism evidence="4 5">
    <name type="scientific">Rugosimonospora acidiphila</name>
    <dbReference type="NCBI Taxonomy" id="556531"/>
    <lineage>
        <taxon>Bacteria</taxon>
        <taxon>Bacillati</taxon>
        <taxon>Actinomycetota</taxon>
        <taxon>Actinomycetes</taxon>
        <taxon>Micromonosporales</taxon>
        <taxon>Micromonosporaceae</taxon>
        <taxon>Rugosimonospora</taxon>
    </lineage>
</organism>
<sequence>MNTDIQDPRTARAALACLAEPGGLAIYDLVREHGPAQALSRVLAGAAWRDLVDSVRARLAGTTVEEIAATVLARTRRIGARVVIPEDEEWPAQLADLRMISRSDGDRIGRDTYPPVCLWVRGERPLAEALGRSVAVVGARAATSYGNHVATELAYGLASRGWAVVSGGAFGIDAAAHRGALAGGGMTAAVLACGVDRPYPSANASLFERIADDGLLISEWPPGADPHRHRFLIRNRVIAALARGTVMVEANARSGARQTLGRAVLLGRGVMAVPGPVTSAMSVGCHEVIREGARLVTSYQEVLEEVGLIGDDLAPRVRAPEREHDRLGPQLSRVLDAVPRRGGADAGQIAATAGLPLREVLRAMPALEELGQVEAREDGRYVSARRVRTQRPAASPEGSGEASAEAPTGEPPEAAANGRADSATEAASNGRAAGGAEAASDGPAGESEAASDGREAAGEAIGETARQRDVPS</sequence>
<feature type="domain" description="Smf/DprA SLOG" evidence="3">
    <location>
        <begin position="82"/>
        <end position="306"/>
    </location>
</feature>
<dbReference type="Gene3D" id="3.40.50.450">
    <property type="match status" value="1"/>
</dbReference>
<name>A0ABP9RNZ5_9ACTN</name>
<evidence type="ECO:0000256" key="2">
    <source>
        <dbReference type="SAM" id="MobiDB-lite"/>
    </source>
</evidence>
<dbReference type="InterPro" id="IPR036390">
    <property type="entry name" value="WH_DNA-bd_sf"/>
</dbReference>
<dbReference type="RefSeq" id="WP_345627825.1">
    <property type="nucleotide sequence ID" value="NZ_BAABJQ010000004.1"/>
</dbReference>
<keyword evidence="5" id="KW-1185">Reference proteome</keyword>
<dbReference type="PANTHER" id="PTHR43022:SF1">
    <property type="entry name" value="PROTEIN SMF"/>
    <property type="match status" value="1"/>
</dbReference>
<feature type="compositionally biased region" description="Low complexity" evidence="2">
    <location>
        <begin position="392"/>
        <end position="416"/>
    </location>
</feature>
<evidence type="ECO:0000313" key="4">
    <source>
        <dbReference type="EMBL" id="GAA5181956.1"/>
    </source>
</evidence>
<dbReference type="PANTHER" id="PTHR43022">
    <property type="entry name" value="PROTEIN SMF"/>
    <property type="match status" value="1"/>
</dbReference>
<dbReference type="SUPFAM" id="SSF102405">
    <property type="entry name" value="MCP/YpsA-like"/>
    <property type="match status" value="1"/>
</dbReference>
<reference evidence="5" key="1">
    <citation type="journal article" date="2019" name="Int. J. Syst. Evol. Microbiol.">
        <title>The Global Catalogue of Microorganisms (GCM) 10K type strain sequencing project: providing services to taxonomists for standard genome sequencing and annotation.</title>
        <authorList>
            <consortium name="The Broad Institute Genomics Platform"/>
            <consortium name="The Broad Institute Genome Sequencing Center for Infectious Disease"/>
            <person name="Wu L."/>
            <person name="Ma J."/>
        </authorList>
    </citation>
    <scope>NUCLEOTIDE SEQUENCE [LARGE SCALE GENOMIC DNA]</scope>
    <source>
        <strain evidence="5">JCM 18304</strain>
    </source>
</reference>
<dbReference type="Pfam" id="PF02481">
    <property type="entry name" value="DNA_processg_A"/>
    <property type="match status" value="1"/>
</dbReference>